<accession>A0A2G8KTI3</accession>
<feature type="domain" description="Reverse transcriptase" evidence="1">
    <location>
        <begin position="1"/>
        <end position="165"/>
    </location>
</feature>
<name>A0A2G8KTI3_STIJA</name>
<dbReference type="Proteomes" id="UP000230750">
    <property type="component" value="Unassembled WGS sequence"/>
</dbReference>
<dbReference type="PROSITE" id="PS50878">
    <property type="entry name" value="RT_POL"/>
    <property type="match status" value="1"/>
</dbReference>
<proteinExistence type="predicted"/>
<dbReference type="SUPFAM" id="SSF56672">
    <property type="entry name" value="DNA/RNA polymerases"/>
    <property type="match status" value="1"/>
</dbReference>
<reference evidence="2 3" key="1">
    <citation type="journal article" date="2017" name="PLoS Biol.">
        <title>The sea cucumber genome provides insights into morphological evolution and visceral regeneration.</title>
        <authorList>
            <person name="Zhang X."/>
            <person name="Sun L."/>
            <person name="Yuan J."/>
            <person name="Sun Y."/>
            <person name="Gao Y."/>
            <person name="Zhang L."/>
            <person name="Li S."/>
            <person name="Dai H."/>
            <person name="Hamel J.F."/>
            <person name="Liu C."/>
            <person name="Yu Y."/>
            <person name="Liu S."/>
            <person name="Lin W."/>
            <person name="Guo K."/>
            <person name="Jin S."/>
            <person name="Xu P."/>
            <person name="Storey K.B."/>
            <person name="Huan P."/>
            <person name="Zhang T."/>
            <person name="Zhou Y."/>
            <person name="Zhang J."/>
            <person name="Lin C."/>
            <person name="Li X."/>
            <person name="Xing L."/>
            <person name="Huo D."/>
            <person name="Sun M."/>
            <person name="Wang L."/>
            <person name="Mercier A."/>
            <person name="Li F."/>
            <person name="Yang H."/>
            <person name="Xiang J."/>
        </authorList>
    </citation>
    <scope>NUCLEOTIDE SEQUENCE [LARGE SCALE GENOMIC DNA]</scope>
    <source>
        <strain evidence="2">Shaxun</strain>
        <tissue evidence="2">Muscle</tissue>
    </source>
</reference>
<dbReference type="GO" id="GO:0003964">
    <property type="term" value="F:RNA-directed DNA polymerase activity"/>
    <property type="evidence" value="ECO:0007669"/>
    <property type="project" value="UniProtKB-KW"/>
</dbReference>
<evidence type="ECO:0000313" key="2">
    <source>
        <dbReference type="EMBL" id="PIK51314.1"/>
    </source>
</evidence>
<dbReference type="Pfam" id="PF00078">
    <property type="entry name" value="RVT_1"/>
    <property type="match status" value="1"/>
</dbReference>
<dbReference type="AlphaFoldDB" id="A0A2G8KTI3"/>
<dbReference type="EMBL" id="MRZV01000379">
    <property type="protein sequence ID" value="PIK51314.1"/>
    <property type="molecule type" value="Genomic_DNA"/>
</dbReference>
<dbReference type="PANTHER" id="PTHR33332">
    <property type="entry name" value="REVERSE TRANSCRIPTASE DOMAIN-CONTAINING PROTEIN"/>
    <property type="match status" value="1"/>
</dbReference>
<keyword evidence="2" id="KW-0695">RNA-directed DNA polymerase</keyword>
<organism evidence="2 3">
    <name type="scientific">Stichopus japonicus</name>
    <name type="common">Sea cucumber</name>
    <dbReference type="NCBI Taxonomy" id="307972"/>
    <lineage>
        <taxon>Eukaryota</taxon>
        <taxon>Metazoa</taxon>
        <taxon>Echinodermata</taxon>
        <taxon>Eleutherozoa</taxon>
        <taxon>Echinozoa</taxon>
        <taxon>Holothuroidea</taxon>
        <taxon>Aspidochirotacea</taxon>
        <taxon>Aspidochirotida</taxon>
        <taxon>Stichopodidae</taxon>
        <taxon>Apostichopus</taxon>
    </lineage>
</organism>
<comment type="caution">
    <text evidence="2">The sequence shown here is derived from an EMBL/GenBank/DDBJ whole genome shotgun (WGS) entry which is preliminary data.</text>
</comment>
<sequence>MRLEFDRQKVVLLVMLDLSSAFDTIDHRILLKTIESHLGVFSTALCWFKSYLERRTQQVMVNNKLSKSYQLRFGVPQGSCLGPVLFTVYAAPVLEIIERHLPSAQGYADDHQLYIGFKPDSRAQEEFAVTALQECISDVRHWMLTNKLKINDIKLNSSYWVVGNN</sequence>
<dbReference type="OrthoDB" id="426210at2759"/>
<evidence type="ECO:0000313" key="3">
    <source>
        <dbReference type="Proteomes" id="UP000230750"/>
    </source>
</evidence>
<dbReference type="InterPro" id="IPR000477">
    <property type="entry name" value="RT_dom"/>
</dbReference>
<evidence type="ECO:0000259" key="1">
    <source>
        <dbReference type="PROSITE" id="PS50878"/>
    </source>
</evidence>
<keyword evidence="2" id="KW-0808">Transferase</keyword>
<dbReference type="STRING" id="307972.A0A2G8KTI3"/>
<protein>
    <submittedName>
        <fullName evidence="2">Putative RNA-directed DNA polymerase from mobile element jockey-like</fullName>
    </submittedName>
</protein>
<dbReference type="InterPro" id="IPR043502">
    <property type="entry name" value="DNA/RNA_pol_sf"/>
</dbReference>
<keyword evidence="3" id="KW-1185">Reference proteome</keyword>
<gene>
    <name evidence="2" type="ORF">BSL78_11791</name>
</gene>
<keyword evidence="2" id="KW-0548">Nucleotidyltransferase</keyword>